<feature type="transmembrane region" description="Helical" evidence="1">
    <location>
        <begin position="98"/>
        <end position="115"/>
    </location>
</feature>
<organism evidence="2 3">
    <name type="scientific">Salinithrix halophila</name>
    <dbReference type="NCBI Taxonomy" id="1485204"/>
    <lineage>
        <taxon>Bacteria</taxon>
        <taxon>Bacillati</taxon>
        <taxon>Bacillota</taxon>
        <taxon>Bacilli</taxon>
        <taxon>Bacillales</taxon>
        <taxon>Thermoactinomycetaceae</taxon>
        <taxon>Salinithrix</taxon>
    </lineage>
</organism>
<evidence type="ECO:0000256" key="1">
    <source>
        <dbReference type="SAM" id="Phobius"/>
    </source>
</evidence>
<evidence type="ECO:0000313" key="3">
    <source>
        <dbReference type="Proteomes" id="UP001595843"/>
    </source>
</evidence>
<keyword evidence="1" id="KW-1133">Transmembrane helix</keyword>
<dbReference type="InterPro" id="IPR058534">
    <property type="entry name" value="YjdF"/>
</dbReference>
<keyword evidence="1" id="KW-0812">Transmembrane</keyword>
<feature type="transmembrane region" description="Helical" evidence="1">
    <location>
        <begin position="170"/>
        <end position="188"/>
    </location>
</feature>
<feature type="transmembrane region" description="Helical" evidence="1">
    <location>
        <begin position="33"/>
        <end position="52"/>
    </location>
</feature>
<feature type="transmembrane region" description="Helical" evidence="1">
    <location>
        <begin position="59"/>
        <end position="78"/>
    </location>
</feature>
<dbReference type="EMBL" id="JBHSAP010000007">
    <property type="protein sequence ID" value="MFC4076321.1"/>
    <property type="molecule type" value="Genomic_DNA"/>
</dbReference>
<reference evidence="3" key="1">
    <citation type="journal article" date="2019" name="Int. J. Syst. Evol. Microbiol.">
        <title>The Global Catalogue of Microorganisms (GCM) 10K type strain sequencing project: providing services to taxonomists for standard genome sequencing and annotation.</title>
        <authorList>
            <consortium name="The Broad Institute Genomics Platform"/>
            <consortium name="The Broad Institute Genome Sequencing Center for Infectious Disease"/>
            <person name="Wu L."/>
            <person name="Ma J."/>
        </authorList>
    </citation>
    <scope>NUCLEOTIDE SEQUENCE [LARGE SCALE GENOMIC DNA]</scope>
    <source>
        <strain evidence="3">IBRC-M 10813</strain>
    </source>
</reference>
<keyword evidence="1" id="KW-0472">Membrane</keyword>
<evidence type="ECO:0000313" key="2">
    <source>
        <dbReference type="EMBL" id="MFC4076321.1"/>
    </source>
</evidence>
<dbReference type="Proteomes" id="UP001595843">
    <property type="component" value="Unassembled WGS sequence"/>
</dbReference>
<accession>A0ABV8JC18</accession>
<dbReference type="Pfam" id="PF09997">
    <property type="entry name" value="DUF2238"/>
    <property type="match status" value="1"/>
</dbReference>
<dbReference type="PIRSF" id="PIRSF020606">
    <property type="entry name" value="UCP020606"/>
    <property type="match status" value="1"/>
</dbReference>
<keyword evidence="3" id="KW-1185">Reference proteome</keyword>
<sequence length="204" mass="23423">MRSRRRTWLYIALLILFTGVLIWSAIHPKDRSIWFYEAGPAVLGVALLGILYKRFPLTPISYVFIFIGGLITLTGGHYTYQGVPWFDQFSDRNHFDRLGHAVQGIVSAALLREIFIRRHVVKKAFLTTSVIGLCLAFSGGYEILEFLSGTIRKEEALEEFLGYQGDTWDTQWDMICALAGSILFLLFFHKTQDKQIQQIEKQKL</sequence>
<dbReference type="RefSeq" id="WP_380703059.1">
    <property type="nucleotide sequence ID" value="NZ_JBHSAP010000007.1"/>
</dbReference>
<comment type="caution">
    <text evidence="2">The sequence shown here is derived from an EMBL/GenBank/DDBJ whole genome shotgun (WGS) entry which is preliminary data.</text>
</comment>
<protein>
    <submittedName>
        <fullName evidence="2">DUF2238 domain-containing protein</fullName>
    </submittedName>
</protein>
<name>A0ABV8JC18_9BACL</name>
<feature type="transmembrane region" description="Helical" evidence="1">
    <location>
        <begin position="7"/>
        <end position="27"/>
    </location>
</feature>
<feature type="transmembrane region" description="Helical" evidence="1">
    <location>
        <begin position="124"/>
        <end position="144"/>
    </location>
</feature>
<dbReference type="InterPro" id="IPR014509">
    <property type="entry name" value="YjdF-like"/>
</dbReference>
<proteinExistence type="predicted"/>
<gene>
    <name evidence="2" type="ORF">ACFOUO_05790</name>
</gene>